<dbReference type="PROSITE" id="PS51318">
    <property type="entry name" value="TAT"/>
    <property type="match status" value="1"/>
</dbReference>
<evidence type="ECO:0008006" key="3">
    <source>
        <dbReference type="Google" id="ProtNLM"/>
    </source>
</evidence>
<comment type="caution">
    <text evidence="1">The sequence shown here is derived from an EMBL/GenBank/DDBJ whole genome shotgun (WGS) entry which is preliminary data.</text>
</comment>
<dbReference type="Pfam" id="PF07394">
    <property type="entry name" value="DUF1501"/>
    <property type="match status" value="1"/>
</dbReference>
<dbReference type="InterPro" id="IPR006311">
    <property type="entry name" value="TAT_signal"/>
</dbReference>
<sequence>MNPFATEIHKQSRRYFFGKSATGLGAAALGTLLKSETAHAAQGPHLPSTAKRVIYLFQSGAPSQMDLFDPKPDLENRRGDELPSSVRMGQRLTGMTAQQDRLCIAPSIYKFQRHGESGASVSELLPHTAQVADELCFIKSMHTDAINHDPAITFLMTGSQLPGRPSIGSWLSYGLGKEAENLPTFVVLSSKGSGRPNGQPLYQRLWGSGFIPSEHQGVRFGNTTEAVHYLSNPAGVDSHARHSWLNALRKMNEAKLEETYDPEIETRISQYEMAFRMQSSVPELTEIENEPQSTFDLYGEDAKQPGTFAANCLLARRMVERGVRYVQLFHRGWDQHVNLPKQLPGQCKDTDQASAALVLDLKQRGLLDDTIVIWGGEFGRTIYCQEALSATNYGRDHHPRCFTMWVAGGGFRPGLSYGATDDYCYNVTENPVSVHDFHATLLHALGIKHEHFTFRHQGRDYRLTDVHGRVVDDLLS</sequence>
<dbReference type="Proteomes" id="UP000317243">
    <property type="component" value="Unassembled WGS sequence"/>
</dbReference>
<keyword evidence="2" id="KW-1185">Reference proteome</keyword>
<dbReference type="RefSeq" id="WP_197441566.1">
    <property type="nucleotide sequence ID" value="NZ_SIHI01000077.1"/>
</dbReference>
<dbReference type="AlphaFoldDB" id="A0A5C5V9S7"/>
<dbReference type="InterPro" id="IPR017850">
    <property type="entry name" value="Alkaline_phosphatase_core_sf"/>
</dbReference>
<dbReference type="InterPro" id="IPR010869">
    <property type="entry name" value="DUF1501"/>
</dbReference>
<dbReference type="SUPFAM" id="SSF53649">
    <property type="entry name" value="Alkaline phosphatase-like"/>
    <property type="match status" value="1"/>
</dbReference>
<evidence type="ECO:0000313" key="1">
    <source>
        <dbReference type="EMBL" id="TWT35041.1"/>
    </source>
</evidence>
<reference evidence="1 2" key="1">
    <citation type="submission" date="2019-02" db="EMBL/GenBank/DDBJ databases">
        <title>Deep-cultivation of Planctomycetes and their phenomic and genomic characterization uncovers novel biology.</title>
        <authorList>
            <person name="Wiegand S."/>
            <person name="Jogler M."/>
            <person name="Boedeker C."/>
            <person name="Pinto D."/>
            <person name="Vollmers J."/>
            <person name="Rivas-Marin E."/>
            <person name="Kohn T."/>
            <person name="Peeters S.H."/>
            <person name="Heuer A."/>
            <person name="Rast P."/>
            <person name="Oberbeckmann S."/>
            <person name="Bunk B."/>
            <person name="Jeske O."/>
            <person name="Meyerdierks A."/>
            <person name="Storesund J.E."/>
            <person name="Kallscheuer N."/>
            <person name="Luecker S."/>
            <person name="Lage O.M."/>
            <person name="Pohl T."/>
            <person name="Merkel B.J."/>
            <person name="Hornburger P."/>
            <person name="Mueller R.-W."/>
            <person name="Bruemmer F."/>
            <person name="Labrenz M."/>
            <person name="Spormann A.M."/>
            <person name="Op Den Camp H."/>
            <person name="Overmann J."/>
            <person name="Amann R."/>
            <person name="Jetten M.S.M."/>
            <person name="Mascher T."/>
            <person name="Medema M.H."/>
            <person name="Devos D.P."/>
            <person name="Kaster A.-K."/>
            <person name="Ovreas L."/>
            <person name="Rohde M."/>
            <person name="Galperin M.Y."/>
            <person name="Jogler C."/>
        </authorList>
    </citation>
    <scope>NUCLEOTIDE SEQUENCE [LARGE SCALE GENOMIC DNA]</scope>
    <source>
        <strain evidence="1 2">KOR42</strain>
    </source>
</reference>
<name>A0A5C5V9S7_9PLAN</name>
<dbReference type="PANTHER" id="PTHR43737">
    <property type="entry name" value="BLL7424 PROTEIN"/>
    <property type="match status" value="1"/>
</dbReference>
<gene>
    <name evidence="1" type="ORF">KOR42_52940</name>
</gene>
<protein>
    <recommendedName>
        <fullName evidence="3">Sulfatase</fullName>
    </recommendedName>
</protein>
<dbReference type="PANTHER" id="PTHR43737:SF1">
    <property type="entry name" value="DUF1501 DOMAIN-CONTAINING PROTEIN"/>
    <property type="match status" value="1"/>
</dbReference>
<evidence type="ECO:0000313" key="2">
    <source>
        <dbReference type="Proteomes" id="UP000317243"/>
    </source>
</evidence>
<dbReference type="EMBL" id="SIHI01000077">
    <property type="protein sequence ID" value="TWT35041.1"/>
    <property type="molecule type" value="Genomic_DNA"/>
</dbReference>
<organism evidence="1 2">
    <name type="scientific">Thalassoglobus neptunius</name>
    <dbReference type="NCBI Taxonomy" id="1938619"/>
    <lineage>
        <taxon>Bacteria</taxon>
        <taxon>Pseudomonadati</taxon>
        <taxon>Planctomycetota</taxon>
        <taxon>Planctomycetia</taxon>
        <taxon>Planctomycetales</taxon>
        <taxon>Planctomycetaceae</taxon>
        <taxon>Thalassoglobus</taxon>
    </lineage>
</organism>
<proteinExistence type="predicted"/>
<dbReference type="Gene3D" id="3.40.720.10">
    <property type="entry name" value="Alkaline Phosphatase, subunit A"/>
    <property type="match status" value="1"/>
</dbReference>
<accession>A0A5C5V9S7</accession>